<accession>A0ABR2ZNS4</accession>
<dbReference type="Gene3D" id="3.40.50.1010">
    <property type="entry name" value="5'-nuclease"/>
    <property type="match status" value="2"/>
</dbReference>
<reference evidence="2 3" key="1">
    <citation type="submission" date="2024-05" db="EMBL/GenBank/DDBJ databases">
        <title>A draft genome resource for the thread blight pathogen Marasmius tenuissimus strain MS-2.</title>
        <authorList>
            <person name="Yulfo-Soto G.E."/>
            <person name="Baruah I.K."/>
            <person name="Amoako-Attah I."/>
            <person name="Bukari Y."/>
            <person name="Meinhardt L.W."/>
            <person name="Bailey B.A."/>
            <person name="Cohen S.P."/>
        </authorList>
    </citation>
    <scope>NUCLEOTIDE SEQUENCE [LARGE SCALE GENOMIC DNA]</scope>
    <source>
        <strain evidence="2 3">MS-2</strain>
    </source>
</reference>
<dbReference type="SMART" id="SM00484">
    <property type="entry name" value="XPGI"/>
    <property type="match status" value="1"/>
</dbReference>
<dbReference type="EMBL" id="JBBXMP010000088">
    <property type="protein sequence ID" value="KAL0063068.1"/>
    <property type="molecule type" value="Genomic_DNA"/>
</dbReference>
<comment type="caution">
    <text evidence="2">The sequence shown here is derived from an EMBL/GenBank/DDBJ whole genome shotgun (WGS) entry which is preliminary data.</text>
</comment>
<sequence>MGVRDLWGHIKQFRKTCSMIEWTSAKRDKLGGQIPRIGIDANNLLTSLLVSSFNTTHMNGNDAIGNLLSTLCRYSCGQAVLIFVFDGPRASYYKTSNVPIGSIPFHEEAKILIRAFGGYILEVSSAPGLTFAIAHTSWWTTLKYIQAPAEADAQLSWMMDKGILDAVISEDSDMIYLLVSSEQTAEDNHQEIFFDEYTFTDLKHSECHLTRGGLLLVALLVGNDYANGIDGCGVVTAIQLASCGLGDTLRNGYLSICSDPVSSETATLQSRLCRFYMNWREHLCKELATNSAGKLTRRLPSLVNKIEGDTSFPATDALRGYLQQEVTHIPMSSRVDTRKPFATEPFMHGGVPRNHVRSPFWSTNPSYGPQPISVEHVTRFCAVRMHLDPERVLSYFHKYLWKPVVMQMYISPFLSCDSIQLTTGTPAEIRLHGFYKVGIDSTLAPLKTQPNTHVRVRYNTEGLRTIVVSTLSSINPEVNIHPRPGQEKAVIHHKKRAMPWVYQLNLPHLDADSDNDDSEVKYLYTRRGGVIRKGD</sequence>
<dbReference type="SUPFAM" id="SSF47807">
    <property type="entry name" value="5' to 3' exonuclease, C-terminal subdomain"/>
    <property type="match status" value="1"/>
</dbReference>
<dbReference type="PRINTS" id="PR00853">
    <property type="entry name" value="XPGRADSUPER"/>
</dbReference>
<dbReference type="InterPro" id="IPR036279">
    <property type="entry name" value="5-3_exonuclease_C_sf"/>
</dbReference>
<dbReference type="PANTHER" id="PTHR11081">
    <property type="entry name" value="FLAP ENDONUCLEASE FAMILY MEMBER"/>
    <property type="match status" value="1"/>
</dbReference>
<dbReference type="Pfam" id="PF00867">
    <property type="entry name" value="XPG_I"/>
    <property type="match status" value="1"/>
</dbReference>
<keyword evidence="3" id="KW-1185">Reference proteome</keyword>
<dbReference type="InterPro" id="IPR006086">
    <property type="entry name" value="XPG-I_dom"/>
</dbReference>
<dbReference type="Proteomes" id="UP001437256">
    <property type="component" value="Unassembled WGS sequence"/>
</dbReference>
<dbReference type="SUPFAM" id="SSF88723">
    <property type="entry name" value="PIN domain-like"/>
    <property type="match status" value="1"/>
</dbReference>
<dbReference type="PANTHER" id="PTHR11081:SF75">
    <property type="entry name" value="ENDONUCLEASE, PUTATIVE (AFU_ORTHOLOGUE AFUA_3G13260)-RELATED"/>
    <property type="match status" value="1"/>
</dbReference>
<proteinExistence type="predicted"/>
<evidence type="ECO:0000259" key="1">
    <source>
        <dbReference type="SMART" id="SM00484"/>
    </source>
</evidence>
<dbReference type="InterPro" id="IPR029060">
    <property type="entry name" value="PIN-like_dom_sf"/>
</dbReference>
<feature type="domain" description="XPG-I" evidence="1">
    <location>
        <begin position="142"/>
        <end position="204"/>
    </location>
</feature>
<organism evidence="2 3">
    <name type="scientific">Marasmius tenuissimus</name>
    <dbReference type="NCBI Taxonomy" id="585030"/>
    <lineage>
        <taxon>Eukaryota</taxon>
        <taxon>Fungi</taxon>
        <taxon>Dikarya</taxon>
        <taxon>Basidiomycota</taxon>
        <taxon>Agaricomycotina</taxon>
        <taxon>Agaricomycetes</taxon>
        <taxon>Agaricomycetidae</taxon>
        <taxon>Agaricales</taxon>
        <taxon>Marasmiineae</taxon>
        <taxon>Marasmiaceae</taxon>
        <taxon>Marasmius</taxon>
    </lineage>
</organism>
<gene>
    <name evidence="2" type="ORF">AAF712_009975</name>
</gene>
<evidence type="ECO:0000313" key="2">
    <source>
        <dbReference type="EMBL" id="KAL0063068.1"/>
    </source>
</evidence>
<name>A0ABR2ZNS4_9AGAR</name>
<evidence type="ECO:0000313" key="3">
    <source>
        <dbReference type="Proteomes" id="UP001437256"/>
    </source>
</evidence>
<dbReference type="InterPro" id="IPR006084">
    <property type="entry name" value="XPG/Rad2"/>
</dbReference>
<protein>
    <recommendedName>
        <fullName evidence="1">XPG-I domain-containing protein</fullName>
    </recommendedName>
</protein>